<dbReference type="AlphaFoldDB" id="A0A9W9VEP9"/>
<organism evidence="2 3">
    <name type="scientific">Penicillium cosmopolitanum</name>
    <dbReference type="NCBI Taxonomy" id="1131564"/>
    <lineage>
        <taxon>Eukaryota</taxon>
        <taxon>Fungi</taxon>
        <taxon>Dikarya</taxon>
        <taxon>Ascomycota</taxon>
        <taxon>Pezizomycotina</taxon>
        <taxon>Eurotiomycetes</taxon>
        <taxon>Eurotiomycetidae</taxon>
        <taxon>Eurotiales</taxon>
        <taxon>Aspergillaceae</taxon>
        <taxon>Penicillium</taxon>
    </lineage>
</organism>
<sequence length="70" mass="7853">MVGRNSETRLNNAGQKNDGEERALDSMSRIWAPISERSAAVVGAGPEHDEWVHERNMVGADEKIEEYLNQ</sequence>
<reference evidence="2" key="1">
    <citation type="submission" date="2022-12" db="EMBL/GenBank/DDBJ databases">
        <authorList>
            <person name="Petersen C."/>
        </authorList>
    </citation>
    <scope>NUCLEOTIDE SEQUENCE</scope>
    <source>
        <strain evidence="2">IBT 29677</strain>
    </source>
</reference>
<name>A0A9W9VEP9_9EURO</name>
<evidence type="ECO:0000313" key="2">
    <source>
        <dbReference type="EMBL" id="KAJ5376631.1"/>
    </source>
</evidence>
<keyword evidence="3" id="KW-1185">Reference proteome</keyword>
<evidence type="ECO:0000256" key="1">
    <source>
        <dbReference type="SAM" id="MobiDB-lite"/>
    </source>
</evidence>
<gene>
    <name evidence="2" type="ORF">N7509_013517</name>
</gene>
<evidence type="ECO:0000313" key="3">
    <source>
        <dbReference type="Proteomes" id="UP001147747"/>
    </source>
</evidence>
<proteinExistence type="predicted"/>
<feature type="region of interest" description="Disordered" evidence="1">
    <location>
        <begin position="1"/>
        <end position="24"/>
    </location>
</feature>
<dbReference type="Proteomes" id="UP001147747">
    <property type="component" value="Unassembled WGS sequence"/>
</dbReference>
<dbReference type="GeneID" id="81377134"/>
<dbReference type="EMBL" id="JAPZBU010000012">
    <property type="protein sequence ID" value="KAJ5376631.1"/>
    <property type="molecule type" value="Genomic_DNA"/>
</dbReference>
<protein>
    <submittedName>
        <fullName evidence="2">Uncharacterized protein</fullName>
    </submittedName>
</protein>
<dbReference type="OrthoDB" id="4358334at2759"/>
<accession>A0A9W9VEP9</accession>
<dbReference type="RefSeq" id="XP_056481661.1">
    <property type="nucleotide sequence ID" value="XM_056638154.1"/>
</dbReference>
<comment type="caution">
    <text evidence="2">The sequence shown here is derived from an EMBL/GenBank/DDBJ whole genome shotgun (WGS) entry which is preliminary data.</text>
</comment>
<reference evidence="2" key="2">
    <citation type="journal article" date="2023" name="IMA Fungus">
        <title>Comparative genomic study of the Penicillium genus elucidates a diverse pangenome and 15 lateral gene transfer events.</title>
        <authorList>
            <person name="Petersen C."/>
            <person name="Sorensen T."/>
            <person name="Nielsen M.R."/>
            <person name="Sondergaard T.E."/>
            <person name="Sorensen J.L."/>
            <person name="Fitzpatrick D.A."/>
            <person name="Frisvad J.C."/>
            <person name="Nielsen K.L."/>
        </authorList>
    </citation>
    <scope>NUCLEOTIDE SEQUENCE</scope>
    <source>
        <strain evidence="2">IBT 29677</strain>
    </source>
</reference>